<sequence length="299" mass="35840">MGEERKPHRKKFRFISHDLQEYFSDLLFQTKIHQKPAYVYFLFEHKSYHDYYTALQLLRYMVEIWEIKRDNKEDNKLPIIMPIVLYHGDTDWYAGTSFQHLLEGYKDFPPDLQKYVPDYEFFLYDVSGYKDENVQLNVFLRIILMVFRDIRKKDIHAVVNTIYQAVDFLRQLQNQTRAIAYLKTLFYYIFRVQRHLTKKQFYDIIDHIGNTYQEGSELTMTLAEIFRNEGKEEGRAEGKAEAKAEALANTTIRLITKFVAPPSEDIKKKIYEQEINTLEAIVDHIDELKTIEDVKQYLK</sequence>
<dbReference type="RefSeq" id="WP_084612903.1">
    <property type="nucleotide sequence ID" value="NZ_CDGG01000001.1"/>
</dbReference>
<evidence type="ECO:0000313" key="3">
    <source>
        <dbReference type="Proteomes" id="UP000040453"/>
    </source>
</evidence>
<proteinExistence type="predicted"/>
<dbReference type="InterPro" id="IPR051699">
    <property type="entry name" value="Rpn/YhgA-like_nuclease"/>
</dbReference>
<evidence type="ECO:0000259" key="1">
    <source>
        <dbReference type="Pfam" id="PF04754"/>
    </source>
</evidence>
<reference evidence="2 3" key="1">
    <citation type="submission" date="2014-11" db="EMBL/GenBank/DDBJ databases">
        <authorList>
            <person name="Urmite Genomes Urmite Genomes"/>
        </authorList>
    </citation>
    <scope>NUCLEOTIDE SEQUENCE [LARGE SCALE GENOMIC DNA]</scope>
    <source>
        <strain evidence="2 3">Oc5</strain>
    </source>
</reference>
<evidence type="ECO:0000313" key="2">
    <source>
        <dbReference type="EMBL" id="CEI82058.1"/>
    </source>
</evidence>
<accession>A0A0A1MG25</accession>
<dbReference type="PANTHER" id="PTHR34611">
    <property type="match status" value="1"/>
</dbReference>
<keyword evidence="3" id="KW-1185">Reference proteome</keyword>
<dbReference type="EMBL" id="CDGG01000001">
    <property type="protein sequence ID" value="CEI82058.1"/>
    <property type="molecule type" value="Genomic_DNA"/>
</dbReference>
<organism evidence="2 3">
    <name type="scientific">Oceanobacillus oncorhynchi</name>
    <dbReference type="NCBI Taxonomy" id="545501"/>
    <lineage>
        <taxon>Bacteria</taxon>
        <taxon>Bacillati</taxon>
        <taxon>Bacillota</taxon>
        <taxon>Bacilli</taxon>
        <taxon>Bacillales</taxon>
        <taxon>Bacillaceae</taxon>
        <taxon>Oceanobacillus</taxon>
    </lineage>
</organism>
<name>A0A0A1MG25_9BACI</name>
<dbReference type="GO" id="GO:1990238">
    <property type="term" value="F:double-stranded DNA endonuclease activity"/>
    <property type="evidence" value="ECO:0007669"/>
    <property type="project" value="TreeGrafter"/>
</dbReference>
<dbReference type="OrthoDB" id="1980949at2"/>
<feature type="domain" description="Transposase (putative) YhgA-like" evidence="1">
    <location>
        <begin position="12"/>
        <end position="175"/>
    </location>
</feature>
<protein>
    <recommendedName>
        <fullName evidence="1">Transposase (putative) YhgA-like domain-containing protein</fullName>
    </recommendedName>
</protein>
<dbReference type="GO" id="GO:0006310">
    <property type="term" value="P:DNA recombination"/>
    <property type="evidence" value="ECO:0007669"/>
    <property type="project" value="TreeGrafter"/>
</dbReference>
<dbReference type="STRING" id="545501.BN997_01913"/>
<dbReference type="Pfam" id="PF04754">
    <property type="entry name" value="Transposase_31"/>
    <property type="match status" value="1"/>
</dbReference>
<dbReference type="InterPro" id="IPR006842">
    <property type="entry name" value="Transposase_31"/>
</dbReference>
<gene>
    <name evidence="2" type="ORF">BN997_01913</name>
</gene>
<dbReference type="PANTHER" id="PTHR34611:SF2">
    <property type="entry name" value="INACTIVE RECOMBINATION-PROMOTING NUCLEASE-LIKE PROTEIN RPNE-RELATED"/>
    <property type="match status" value="1"/>
</dbReference>
<dbReference type="AlphaFoldDB" id="A0A0A1MG25"/>
<dbReference type="Proteomes" id="UP000040453">
    <property type="component" value="Unassembled WGS sequence"/>
</dbReference>